<dbReference type="InterPro" id="IPR056160">
    <property type="entry name" value="WD_LRWD1"/>
</dbReference>
<name>A0A7M5UXC0_9CNID</name>
<dbReference type="EnsemblMetazoa" id="CLYHEMT005859.1">
    <property type="protein sequence ID" value="CLYHEMP005859.1"/>
    <property type="gene ID" value="CLYHEMG005859"/>
</dbReference>
<evidence type="ECO:0000313" key="9">
    <source>
        <dbReference type="EnsemblMetazoa" id="CLYHEMP005859.1"/>
    </source>
</evidence>
<dbReference type="InterPro" id="IPR052489">
    <property type="entry name" value="LRWD1"/>
</dbReference>
<dbReference type="PROSITE" id="PS50294">
    <property type="entry name" value="WD_REPEATS_REGION"/>
    <property type="match status" value="1"/>
</dbReference>
<dbReference type="GO" id="GO:0005694">
    <property type="term" value="C:chromosome"/>
    <property type="evidence" value="ECO:0007669"/>
    <property type="project" value="UniProtKB-SubCell"/>
</dbReference>
<reference evidence="9" key="1">
    <citation type="submission" date="2021-01" db="UniProtKB">
        <authorList>
            <consortium name="EnsemblMetazoa"/>
        </authorList>
    </citation>
    <scope>IDENTIFICATION</scope>
</reference>
<dbReference type="Pfam" id="PF23215">
    <property type="entry name" value="WD_LRWD1"/>
    <property type="match status" value="1"/>
</dbReference>
<dbReference type="InterPro" id="IPR019775">
    <property type="entry name" value="WD40_repeat_CS"/>
</dbReference>
<evidence type="ECO:0000259" key="8">
    <source>
        <dbReference type="Pfam" id="PF23215"/>
    </source>
</evidence>
<dbReference type="SMART" id="SM00320">
    <property type="entry name" value="WD40"/>
    <property type="match status" value="5"/>
</dbReference>
<organism evidence="9 10">
    <name type="scientific">Clytia hemisphaerica</name>
    <dbReference type="NCBI Taxonomy" id="252671"/>
    <lineage>
        <taxon>Eukaryota</taxon>
        <taxon>Metazoa</taxon>
        <taxon>Cnidaria</taxon>
        <taxon>Hydrozoa</taxon>
        <taxon>Hydroidolina</taxon>
        <taxon>Leptothecata</taxon>
        <taxon>Obeliida</taxon>
        <taxon>Clytiidae</taxon>
        <taxon>Clytia</taxon>
    </lineage>
</organism>
<evidence type="ECO:0000256" key="6">
    <source>
        <dbReference type="ARBA" id="ARBA00022853"/>
    </source>
</evidence>
<dbReference type="OrthoDB" id="7318948at2759"/>
<sequence length="518" mass="59124">MDILKNLETVDDRDITVQRNAIKNLNAIFQRRLQEMFLTKQASEIYCEPAEEKVRIQKMITLAQSTILAGPSALSNYRNYKLERLIEENYELFVSDALELKELKESEKELTPLKRIGRQQQTLQSLKRKRFSSPLVNKKPRRSATTHSVHHLLQTHSKNNDPEDFQTKVWMCAFQPDINDPTKTTNLVATCGGDSICFIDCDSGIVLKKYKQTNEEFYCLCWTILKYKDELKGEESTLAALAVAGISGDIKLIDPDNLICFERVSYHRKPVDALMFHPIIQHWLFSGSEDRTVVLWDLGYPFSSDVRKAEKKLVLKGSLQSTLRNLTFAPHGKVILGATDDGLHVWNVDFVGVSNKDHVRSAMYTYRLPSKISQAIDSLNILNNNLFAMKRLGEGVIQIIYSKSEFLQNDLQLVTSLSWRKTSTAFLKFNFTKGCSTLLAGDDEGTIWMYNLKELMLKSHDDMDNDAKALVENLQPIKAEKLRCENKYGRLFNHVCSSSNLDHVVGVTDANVVAIWNR</sequence>
<dbReference type="GO" id="GO:0006325">
    <property type="term" value="P:chromatin organization"/>
    <property type="evidence" value="ECO:0007669"/>
    <property type="project" value="UniProtKB-KW"/>
</dbReference>
<dbReference type="InterPro" id="IPR001680">
    <property type="entry name" value="WD40_rpt"/>
</dbReference>
<dbReference type="PROSITE" id="PS50082">
    <property type="entry name" value="WD_REPEATS_2"/>
    <property type="match status" value="1"/>
</dbReference>
<evidence type="ECO:0000256" key="1">
    <source>
        <dbReference type="ARBA" id="ARBA00004286"/>
    </source>
</evidence>
<feature type="domain" description="Leucine-rich repeat and WD repeat-containing protein 1 WD" evidence="8">
    <location>
        <begin position="149"/>
        <end position="517"/>
    </location>
</feature>
<keyword evidence="10" id="KW-1185">Reference proteome</keyword>
<dbReference type="SUPFAM" id="SSF50978">
    <property type="entry name" value="WD40 repeat-like"/>
    <property type="match status" value="1"/>
</dbReference>
<dbReference type="PANTHER" id="PTHR24370:SF10">
    <property type="entry name" value="LEUCINE-RICH REPEAT AND WD REPEAT-CONTAINING PROTEIN 1"/>
    <property type="match status" value="1"/>
</dbReference>
<evidence type="ECO:0000313" key="10">
    <source>
        <dbReference type="Proteomes" id="UP000594262"/>
    </source>
</evidence>
<evidence type="ECO:0000256" key="3">
    <source>
        <dbReference type="ARBA" id="ARBA00022574"/>
    </source>
</evidence>
<dbReference type="PANTHER" id="PTHR24370">
    <property type="entry name" value="OPTICIN"/>
    <property type="match status" value="1"/>
</dbReference>
<keyword evidence="2" id="KW-0158">Chromosome</keyword>
<feature type="repeat" description="WD" evidence="7">
    <location>
        <begin position="264"/>
        <end position="298"/>
    </location>
</feature>
<accession>A0A7M5UXC0</accession>
<evidence type="ECO:0000256" key="4">
    <source>
        <dbReference type="ARBA" id="ARBA00022614"/>
    </source>
</evidence>
<dbReference type="Gene3D" id="2.130.10.10">
    <property type="entry name" value="YVTN repeat-like/Quinoprotein amine dehydrogenase"/>
    <property type="match status" value="1"/>
</dbReference>
<evidence type="ECO:0000256" key="7">
    <source>
        <dbReference type="PROSITE-ProRule" id="PRU00221"/>
    </source>
</evidence>
<keyword evidence="5" id="KW-0677">Repeat</keyword>
<keyword evidence="6" id="KW-0156">Chromatin regulator</keyword>
<dbReference type="PROSITE" id="PS00678">
    <property type="entry name" value="WD_REPEATS_1"/>
    <property type="match status" value="1"/>
</dbReference>
<keyword evidence="3 7" id="KW-0853">WD repeat</keyword>
<comment type="subcellular location">
    <subcellularLocation>
        <location evidence="1">Chromosome</location>
    </subcellularLocation>
</comment>
<evidence type="ECO:0000256" key="2">
    <source>
        <dbReference type="ARBA" id="ARBA00022454"/>
    </source>
</evidence>
<dbReference type="InterPro" id="IPR015943">
    <property type="entry name" value="WD40/YVTN_repeat-like_dom_sf"/>
</dbReference>
<dbReference type="InterPro" id="IPR036322">
    <property type="entry name" value="WD40_repeat_dom_sf"/>
</dbReference>
<dbReference type="Proteomes" id="UP000594262">
    <property type="component" value="Unplaced"/>
</dbReference>
<keyword evidence="4" id="KW-0433">Leucine-rich repeat</keyword>
<protein>
    <recommendedName>
        <fullName evidence="8">Leucine-rich repeat and WD repeat-containing protein 1 WD domain-containing protein</fullName>
    </recommendedName>
</protein>
<dbReference type="AlphaFoldDB" id="A0A7M5UXC0"/>
<proteinExistence type="predicted"/>
<evidence type="ECO:0000256" key="5">
    <source>
        <dbReference type="ARBA" id="ARBA00022737"/>
    </source>
</evidence>